<evidence type="ECO:0000256" key="1">
    <source>
        <dbReference type="SAM" id="Phobius"/>
    </source>
</evidence>
<reference evidence="2 3" key="1">
    <citation type="journal article" date="2020" name="ISME J.">
        <title>Comparative genomics reveals insights into cyanobacterial evolution and habitat adaptation.</title>
        <authorList>
            <person name="Chen M.Y."/>
            <person name="Teng W.K."/>
            <person name="Zhao L."/>
            <person name="Hu C.X."/>
            <person name="Zhou Y.K."/>
            <person name="Han B.P."/>
            <person name="Song L.R."/>
            <person name="Shu W.S."/>
        </authorList>
    </citation>
    <scope>NUCLEOTIDE SEQUENCE [LARGE SCALE GENOMIC DNA]</scope>
    <source>
        <strain evidence="2 3">FACHB-119</strain>
    </source>
</reference>
<sequence>MIIQTIVFTTFSILLIGLLIFVTVKATKPLHKVLIIFGFLVGIAVISLLNTHSQVRNDVNNDVTDNVTDNGNIIVVAPELVEIPDYDIAIQTQVKKLRLGQIVFTVPKEMQLGRNELVRVRISDDLRKNLKAELKGHPETAKLDVSSLLQVKLSGTSFNIQSQTEEQQVLKKDGLAEWIWSVTPQERGEQELFLIVYALIELPNKSEQKIQLKTFERTIKVSVSPNYWVENNWKWIVENWEAVTAIFTAFSVFALAKWKQIITLIKNCFRKPIS</sequence>
<comment type="caution">
    <text evidence="2">The sequence shown here is derived from an EMBL/GenBank/DDBJ whole genome shotgun (WGS) entry which is preliminary data.</text>
</comment>
<keyword evidence="1" id="KW-0472">Membrane</keyword>
<feature type="transmembrane region" description="Helical" evidence="1">
    <location>
        <begin position="33"/>
        <end position="51"/>
    </location>
</feature>
<dbReference type="RefSeq" id="WP_190479999.1">
    <property type="nucleotide sequence ID" value="NZ_JACJSG010000079.1"/>
</dbReference>
<keyword evidence="3" id="KW-1185">Reference proteome</keyword>
<dbReference type="EMBL" id="JACJSG010000079">
    <property type="protein sequence ID" value="MBD2505313.1"/>
    <property type="molecule type" value="Genomic_DNA"/>
</dbReference>
<proteinExistence type="predicted"/>
<organism evidence="2 3">
    <name type="scientific">Anabaena azotica FACHB-119</name>
    <dbReference type="NCBI Taxonomy" id="947527"/>
    <lineage>
        <taxon>Bacteria</taxon>
        <taxon>Bacillati</taxon>
        <taxon>Cyanobacteriota</taxon>
        <taxon>Cyanophyceae</taxon>
        <taxon>Nostocales</taxon>
        <taxon>Nostocaceae</taxon>
        <taxon>Anabaena</taxon>
        <taxon>Anabaena azotica</taxon>
    </lineage>
</organism>
<evidence type="ECO:0000313" key="3">
    <source>
        <dbReference type="Proteomes" id="UP000661112"/>
    </source>
</evidence>
<accession>A0ABR8DHS8</accession>
<evidence type="ECO:0000313" key="2">
    <source>
        <dbReference type="EMBL" id="MBD2505313.1"/>
    </source>
</evidence>
<protein>
    <submittedName>
        <fullName evidence="2">Uncharacterized protein</fullName>
    </submittedName>
</protein>
<gene>
    <name evidence="2" type="ORF">H6G83_32745</name>
</gene>
<name>A0ABR8DHS8_9NOST</name>
<keyword evidence="1" id="KW-1133">Transmembrane helix</keyword>
<keyword evidence="1" id="KW-0812">Transmembrane</keyword>
<dbReference type="Proteomes" id="UP000661112">
    <property type="component" value="Unassembled WGS sequence"/>
</dbReference>
<feature type="transmembrane region" description="Helical" evidence="1">
    <location>
        <begin position="6"/>
        <end position="26"/>
    </location>
</feature>